<dbReference type="OMA" id="MACHSDI"/>
<dbReference type="RefSeq" id="XP_013244688.1">
    <property type="nucleotide sequence ID" value="XM_013389234.1"/>
</dbReference>
<gene>
    <name evidence="3" type="ORF">K437DRAFT_254946</name>
</gene>
<dbReference type="GeneID" id="25264022"/>
<evidence type="ECO:0000256" key="1">
    <source>
        <dbReference type="SAM" id="MobiDB-lite"/>
    </source>
</evidence>
<feature type="transmembrane region" description="Helical" evidence="2">
    <location>
        <begin position="571"/>
        <end position="593"/>
    </location>
</feature>
<dbReference type="Proteomes" id="UP000027361">
    <property type="component" value="Unassembled WGS sequence"/>
</dbReference>
<dbReference type="EMBL" id="JMSN01000017">
    <property type="protein sequence ID" value="KDN51352.1"/>
    <property type="molecule type" value="Genomic_DNA"/>
</dbReference>
<dbReference type="InterPro" id="IPR050464">
    <property type="entry name" value="Zeta_carotene_desat/Oxidored"/>
</dbReference>
<dbReference type="PANTHER" id="PTHR42923">
    <property type="entry name" value="PROTOPORPHYRINOGEN OXIDASE"/>
    <property type="match status" value="1"/>
</dbReference>
<dbReference type="HOGENOM" id="CLU_028123_2_1_1"/>
<feature type="region of interest" description="Disordered" evidence="1">
    <location>
        <begin position="39"/>
        <end position="82"/>
    </location>
</feature>
<dbReference type="Pfam" id="PF13450">
    <property type="entry name" value="NAD_binding_8"/>
    <property type="match status" value="1"/>
</dbReference>
<organism evidence="3 4">
    <name type="scientific">Tilletiaria anomala (strain ATCC 24038 / CBS 436.72 / UBC 951)</name>
    <dbReference type="NCBI Taxonomy" id="1037660"/>
    <lineage>
        <taxon>Eukaryota</taxon>
        <taxon>Fungi</taxon>
        <taxon>Dikarya</taxon>
        <taxon>Basidiomycota</taxon>
        <taxon>Ustilaginomycotina</taxon>
        <taxon>Exobasidiomycetes</taxon>
        <taxon>Georgefischeriales</taxon>
        <taxon>Tilletiariaceae</taxon>
        <taxon>Tilletiaria</taxon>
    </lineage>
</organism>
<name>A0A066WBR7_TILAU</name>
<keyword evidence="4" id="KW-1185">Reference proteome</keyword>
<feature type="compositionally biased region" description="Polar residues" evidence="1">
    <location>
        <begin position="67"/>
        <end position="82"/>
    </location>
</feature>
<evidence type="ECO:0000313" key="4">
    <source>
        <dbReference type="Proteomes" id="UP000027361"/>
    </source>
</evidence>
<dbReference type="GO" id="GO:0016491">
    <property type="term" value="F:oxidoreductase activity"/>
    <property type="evidence" value="ECO:0007669"/>
    <property type="project" value="TreeGrafter"/>
</dbReference>
<dbReference type="STRING" id="1037660.A0A066WBR7"/>
<protein>
    <submittedName>
        <fullName evidence="3">FAD/NAD(P)-binding domain-containing protein</fullName>
    </submittedName>
</protein>
<dbReference type="InParanoid" id="A0A066WBR7"/>
<accession>A0A066WBR7</accession>
<sequence>MRIAVVGSGVSGLSTTWLLNEYSDHEVHLFEADDRVGGHTNTVHFDPPQHASSPLSLTKVPDHPQDAATSGTPSSQAKPNLQSTPVDTGFIVFNEVTYPNFLRFLRLQGVDILDSDMSFSVSRSSVPRLPRSFPPIPSFGSSLPTITNAGQAVWANRNNQRGASDGDDDEDALLPERGAFEWAGGSPSALFCQFTSLFDPSHWRMVWEIIRFNHEALVTLRLDSNKKRQKGQTEREESICEWLDARGYSDSFRKNYLIPMTACIWSTPPGTALQMFPAVTLLRFMHNHHLLQILNRPQWLTIRGGSSEYIQRILSKLPPGRLHTGQSGAVQPGSAKKFMDGNTREWTFVTADGQEHRFDKIVFATHADISLGILDAALDGGEPLRTALEQFKFSKNKTVLHSDERLMPVRRAAWSAWNFLAEEQDGGVDLDRVTLTYWMNLLQSLPSEKHGPVLVTLNPPPGPSYPAKHLIVREQAYEHPIYTSDSVHFQAEVEKLQGSMGLYFAGAWLKYGFHEDGFSSGMRAAIALGAKAPFEPIPAERPVPHLLLATALVALAERARSIATALFASPVVFGLIVANVLIELAVNIAFAFTTSADSRQSRKCQIRNTLREIRIRWEGSLGHVPNGDKPPLWHPERAINGKGSH</sequence>
<dbReference type="PANTHER" id="PTHR42923:SF17">
    <property type="entry name" value="AMINE OXIDASE DOMAIN-CONTAINING PROTEIN"/>
    <property type="match status" value="1"/>
</dbReference>
<evidence type="ECO:0000256" key="2">
    <source>
        <dbReference type="SAM" id="Phobius"/>
    </source>
</evidence>
<dbReference type="InterPro" id="IPR036188">
    <property type="entry name" value="FAD/NAD-bd_sf"/>
</dbReference>
<feature type="region of interest" description="Disordered" evidence="1">
    <location>
        <begin position="626"/>
        <end position="645"/>
    </location>
</feature>
<evidence type="ECO:0000313" key="3">
    <source>
        <dbReference type="EMBL" id="KDN51352.1"/>
    </source>
</evidence>
<dbReference type="SUPFAM" id="SSF51905">
    <property type="entry name" value="FAD/NAD(P)-binding domain"/>
    <property type="match status" value="1"/>
</dbReference>
<proteinExistence type="predicted"/>
<reference evidence="3 4" key="1">
    <citation type="submission" date="2014-05" db="EMBL/GenBank/DDBJ databases">
        <title>Draft genome sequence of a rare smut relative, Tilletiaria anomala UBC 951.</title>
        <authorList>
            <consortium name="DOE Joint Genome Institute"/>
            <person name="Toome M."/>
            <person name="Kuo A."/>
            <person name="Henrissat B."/>
            <person name="Lipzen A."/>
            <person name="Tritt A."/>
            <person name="Yoshinaga Y."/>
            <person name="Zane M."/>
            <person name="Barry K."/>
            <person name="Grigoriev I.V."/>
            <person name="Spatafora J.W."/>
            <person name="Aimea M.C."/>
        </authorList>
    </citation>
    <scope>NUCLEOTIDE SEQUENCE [LARGE SCALE GENOMIC DNA]</scope>
    <source>
        <strain evidence="3 4">UBC 951</strain>
    </source>
</reference>
<keyword evidence="2" id="KW-1133">Transmembrane helix</keyword>
<dbReference type="Gene3D" id="3.50.50.60">
    <property type="entry name" value="FAD/NAD(P)-binding domain"/>
    <property type="match status" value="1"/>
</dbReference>
<dbReference type="OrthoDB" id="5977668at2759"/>
<keyword evidence="2" id="KW-0812">Transmembrane</keyword>
<comment type="caution">
    <text evidence="3">The sequence shown here is derived from an EMBL/GenBank/DDBJ whole genome shotgun (WGS) entry which is preliminary data.</text>
</comment>
<keyword evidence="2" id="KW-0472">Membrane</keyword>
<dbReference type="AlphaFoldDB" id="A0A066WBR7"/>